<name>A0AAD8QHR8_LOLMU</name>
<dbReference type="SUPFAM" id="SSF54236">
    <property type="entry name" value="Ubiquitin-like"/>
    <property type="match status" value="3"/>
</dbReference>
<dbReference type="SMART" id="SM00213">
    <property type="entry name" value="UBQ"/>
    <property type="match status" value="2"/>
</dbReference>
<gene>
    <name evidence="3" type="ORF">QYE76_018813</name>
</gene>
<feature type="domain" description="Ubiquitin-like" evidence="2">
    <location>
        <begin position="99"/>
        <end position="180"/>
    </location>
</feature>
<dbReference type="Pfam" id="PF00240">
    <property type="entry name" value="ubiquitin"/>
    <property type="match status" value="3"/>
</dbReference>
<evidence type="ECO:0000259" key="2">
    <source>
        <dbReference type="PROSITE" id="PS50053"/>
    </source>
</evidence>
<sequence length="318" mass="35198">MASEVIEEQEKAKKMTIFVTVPRPRCRYTHDALKVAAMEVSRDDTVASVKATLHAMEGIHPSRQRLVFACSALPDDDGTTLADHGVVDSATIQLVETKMEVFVRCCWTGTPMVLSDVESCDTVESFRLRLQEREEIRLRPKRQKITYGYGSVQLEDGHTLADYGVRDGTTVTLVPRPVGMRHRVVELDIEATDTVGRVKEMVEEEEGVPVACQNNVYYCGEELDDGHAMALHGHALDWVSIECRRHEKKDATKTCYKGDPTVGKTKRRANVKVSGLGKKIKTLAETLPTAQRSRLSAILSGPELEAICPSSCDTDPVG</sequence>
<evidence type="ECO:0000313" key="3">
    <source>
        <dbReference type="EMBL" id="KAK1601647.1"/>
    </source>
</evidence>
<comment type="caution">
    <text evidence="3">The sequence shown here is derived from an EMBL/GenBank/DDBJ whole genome shotgun (WGS) entry which is preliminary data.</text>
</comment>
<feature type="domain" description="Ubiquitin-like" evidence="2">
    <location>
        <begin position="171"/>
        <end position="233"/>
    </location>
</feature>
<dbReference type="CDD" id="cd17039">
    <property type="entry name" value="Ubl_ubiquitin_like"/>
    <property type="match status" value="1"/>
</dbReference>
<dbReference type="AlphaFoldDB" id="A0AAD8QHR8"/>
<dbReference type="PRINTS" id="PR00348">
    <property type="entry name" value="UBIQUITIN"/>
</dbReference>
<dbReference type="Proteomes" id="UP001231189">
    <property type="component" value="Unassembled WGS sequence"/>
</dbReference>
<protein>
    <recommendedName>
        <fullName evidence="2">Ubiquitin-like domain-containing protein</fullName>
    </recommendedName>
</protein>
<dbReference type="InterPro" id="IPR029071">
    <property type="entry name" value="Ubiquitin-like_domsf"/>
</dbReference>
<dbReference type="InterPro" id="IPR050158">
    <property type="entry name" value="Ubiquitin_ubiquitin-like"/>
</dbReference>
<dbReference type="InterPro" id="IPR019956">
    <property type="entry name" value="Ubiquitin_dom"/>
</dbReference>
<evidence type="ECO:0000313" key="4">
    <source>
        <dbReference type="Proteomes" id="UP001231189"/>
    </source>
</evidence>
<dbReference type="InterPro" id="IPR000626">
    <property type="entry name" value="Ubiquitin-like_dom"/>
</dbReference>
<dbReference type="PANTHER" id="PTHR10666">
    <property type="entry name" value="UBIQUITIN"/>
    <property type="match status" value="1"/>
</dbReference>
<organism evidence="3 4">
    <name type="scientific">Lolium multiflorum</name>
    <name type="common">Italian ryegrass</name>
    <name type="synonym">Lolium perenne subsp. multiflorum</name>
    <dbReference type="NCBI Taxonomy" id="4521"/>
    <lineage>
        <taxon>Eukaryota</taxon>
        <taxon>Viridiplantae</taxon>
        <taxon>Streptophyta</taxon>
        <taxon>Embryophyta</taxon>
        <taxon>Tracheophyta</taxon>
        <taxon>Spermatophyta</taxon>
        <taxon>Magnoliopsida</taxon>
        <taxon>Liliopsida</taxon>
        <taxon>Poales</taxon>
        <taxon>Poaceae</taxon>
        <taxon>BOP clade</taxon>
        <taxon>Pooideae</taxon>
        <taxon>Poodae</taxon>
        <taxon>Poeae</taxon>
        <taxon>Poeae Chloroplast Group 2 (Poeae type)</taxon>
        <taxon>Loliodinae</taxon>
        <taxon>Loliinae</taxon>
        <taxon>Lolium</taxon>
    </lineage>
</organism>
<dbReference type="PROSITE" id="PS50053">
    <property type="entry name" value="UBIQUITIN_2"/>
    <property type="match status" value="3"/>
</dbReference>
<keyword evidence="4" id="KW-1185">Reference proteome</keyword>
<evidence type="ECO:0000256" key="1">
    <source>
        <dbReference type="ARBA" id="ARBA00022499"/>
    </source>
</evidence>
<dbReference type="EMBL" id="JAUUTY010000383">
    <property type="protein sequence ID" value="KAK1601647.1"/>
    <property type="molecule type" value="Genomic_DNA"/>
</dbReference>
<dbReference type="Gene3D" id="3.10.20.90">
    <property type="entry name" value="Phosphatidylinositol 3-kinase Catalytic Subunit, Chain A, domain 1"/>
    <property type="match status" value="3"/>
</dbReference>
<dbReference type="GO" id="GO:0003729">
    <property type="term" value="F:mRNA binding"/>
    <property type="evidence" value="ECO:0007669"/>
    <property type="project" value="UniProtKB-ARBA"/>
</dbReference>
<feature type="domain" description="Ubiquitin-like" evidence="2">
    <location>
        <begin position="15"/>
        <end position="95"/>
    </location>
</feature>
<accession>A0AAD8QHR8</accession>
<proteinExistence type="predicted"/>
<keyword evidence="1" id="KW-1017">Isopeptide bond</keyword>
<reference evidence="3" key="1">
    <citation type="submission" date="2023-07" db="EMBL/GenBank/DDBJ databases">
        <title>A chromosome-level genome assembly of Lolium multiflorum.</title>
        <authorList>
            <person name="Chen Y."/>
            <person name="Copetti D."/>
            <person name="Kolliker R."/>
            <person name="Studer B."/>
        </authorList>
    </citation>
    <scope>NUCLEOTIDE SEQUENCE</scope>
    <source>
        <strain evidence="3">02402/16</strain>
        <tissue evidence="3">Leaf</tissue>
    </source>
</reference>